<dbReference type="InterPro" id="IPR050321">
    <property type="entry name" value="Glycosyltr_2/OpgH_subfam"/>
</dbReference>
<dbReference type="Pfam" id="PF13632">
    <property type="entry name" value="Glyco_trans_2_3"/>
    <property type="match status" value="1"/>
</dbReference>
<comment type="subcellular location">
    <subcellularLocation>
        <location evidence="1">Membrane</location>
        <topology evidence="1">Multi-pass membrane protein</topology>
    </subcellularLocation>
</comment>
<dbReference type="PANTHER" id="PTHR43867:SF2">
    <property type="entry name" value="CELLULOSE SYNTHASE CATALYTIC SUBUNIT A [UDP-FORMING]"/>
    <property type="match status" value="1"/>
</dbReference>
<name>A0A6A6UIC8_9PEZI</name>
<keyword evidence="4 7" id="KW-0812">Transmembrane</keyword>
<keyword evidence="3 9" id="KW-0808">Transferase</keyword>
<gene>
    <name evidence="9" type="ORF">BT63DRAFT_184699</name>
</gene>
<sequence>MPRWKRWIFNTSPIWIFFSMSGYWIYFAARMYCTVNAQRLDHKIYWLSWIFVIVELTVAIPTMLHLFMTMFIFKPRQRPQLRLTGNDVPAVDVFVTCCKEDTDLVLDTVRGACDIDYPMDRFRVIVLDDGRDTDLEDECEKLRETMWPNLYYRSREKIPGKPHHFKAGNLNYGFEEVRHMPGGAAQFAAALDADMIPERHWLRALMPHMLVEERMALACPPQLFYNTPKEDPLSQSLDFFVHVLEGIKDALGVAWCTGSGYVLRREALEEIGWFPLGSLAEDVATSTLMLGKGWKTAFVHEPLQFGTVPEDFGGHLKQRTRWAIGTVDTAIKLKFCLYGEGIARMTFFQRLSGFIYAILAVFNIFTIVSLLSLPIVLSTGKPLVAYANDNQLRWLIRLCFAALLSNRITELIISLPAGYSVGQNSTRAHFWMSPYIALTLLRTFILPKWLGGQTQAFKPTGSLGSDLNERDKVLRAGVWTRVRVIIFNYMAWYHIVYVYFCLSAATLSTSKCAFENYNWNDRLRCLLTHAFWPPVSWIMVCSAFWVPINYAIDPPTVPPRDELLDRDPKTLVAHPKESSKKTAFGRKRNWYEMEYTVMTLFTIFIFVAAFIWI</sequence>
<organism evidence="9 10">
    <name type="scientific">Microthyrium microscopicum</name>
    <dbReference type="NCBI Taxonomy" id="703497"/>
    <lineage>
        <taxon>Eukaryota</taxon>
        <taxon>Fungi</taxon>
        <taxon>Dikarya</taxon>
        <taxon>Ascomycota</taxon>
        <taxon>Pezizomycotina</taxon>
        <taxon>Dothideomycetes</taxon>
        <taxon>Dothideomycetes incertae sedis</taxon>
        <taxon>Microthyriales</taxon>
        <taxon>Microthyriaceae</taxon>
        <taxon>Microthyrium</taxon>
    </lineage>
</organism>
<dbReference type="Proteomes" id="UP000799302">
    <property type="component" value="Unassembled WGS sequence"/>
</dbReference>
<keyword evidence="10" id="KW-1185">Reference proteome</keyword>
<feature type="transmembrane region" description="Helical" evidence="7">
    <location>
        <begin position="430"/>
        <end position="450"/>
    </location>
</feature>
<evidence type="ECO:0000256" key="3">
    <source>
        <dbReference type="ARBA" id="ARBA00022679"/>
    </source>
</evidence>
<dbReference type="InterPro" id="IPR029044">
    <property type="entry name" value="Nucleotide-diphossugar_trans"/>
</dbReference>
<dbReference type="CDD" id="cd06421">
    <property type="entry name" value="CESA_CelA_like"/>
    <property type="match status" value="1"/>
</dbReference>
<keyword evidence="5 7" id="KW-1133">Transmembrane helix</keyword>
<reference evidence="9" key="1">
    <citation type="journal article" date="2020" name="Stud. Mycol.">
        <title>101 Dothideomycetes genomes: a test case for predicting lifestyles and emergence of pathogens.</title>
        <authorList>
            <person name="Haridas S."/>
            <person name="Albert R."/>
            <person name="Binder M."/>
            <person name="Bloem J."/>
            <person name="Labutti K."/>
            <person name="Salamov A."/>
            <person name="Andreopoulos B."/>
            <person name="Baker S."/>
            <person name="Barry K."/>
            <person name="Bills G."/>
            <person name="Bluhm B."/>
            <person name="Cannon C."/>
            <person name="Castanera R."/>
            <person name="Culley D."/>
            <person name="Daum C."/>
            <person name="Ezra D."/>
            <person name="Gonzalez J."/>
            <person name="Henrissat B."/>
            <person name="Kuo A."/>
            <person name="Liang C."/>
            <person name="Lipzen A."/>
            <person name="Lutzoni F."/>
            <person name="Magnuson J."/>
            <person name="Mondo S."/>
            <person name="Nolan M."/>
            <person name="Ohm R."/>
            <person name="Pangilinan J."/>
            <person name="Park H.-J."/>
            <person name="Ramirez L."/>
            <person name="Alfaro M."/>
            <person name="Sun H."/>
            <person name="Tritt A."/>
            <person name="Yoshinaga Y."/>
            <person name="Zwiers L.-H."/>
            <person name="Turgeon B."/>
            <person name="Goodwin S."/>
            <person name="Spatafora J."/>
            <person name="Crous P."/>
            <person name="Grigoriev I."/>
        </authorList>
    </citation>
    <scope>NUCLEOTIDE SEQUENCE</scope>
    <source>
        <strain evidence="9">CBS 115976</strain>
    </source>
</reference>
<dbReference type="InterPro" id="IPR001173">
    <property type="entry name" value="Glyco_trans_2-like"/>
</dbReference>
<evidence type="ECO:0000313" key="10">
    <source>
        <dbReference type="Proteomes" id="UP000799302"/>
    </source>
</evidence>
<dbReference type="OrthoDB" id="72851at2759"/>
<evidence type="ECO:0000256" key="2">
    <source>
        <dbReference type="ARBA" id="ARBA00022676"/>
    </source>
</evidence>
<feature type="transmembrane region" description="Helical" evidence="7">
    <location>
        <begin position="46"/>
        <end position="73"/>
    </location>
</feature>
<evidence type="ECO:0000313" key="9">
    <source>
        <dbReference type="EMBL" id="KAF2671962.1"/>
    </source>
</evidence>
<feature type="transmembrane region" description="Helical" evidence="7">
    <location>
        <begin position="491"/>
        <end position="514"/>
    </location>
</feature>
<feature type="transmembrane region" description="Helical" evidence="7">
    <location>
        <begin position="7"/>
        <end position="26"/>
    </location>
</feature>
<proteinExistence type="predicted"/>
<evidence type="ECO:0000259" key="8">
    <source>
        <dbReference type="Pfam" id="PF13632"/>
    </source>
</evidence>
<evidence type="ECO:0000256" key="7">
    <source>
        <dbReference type="SAM" id="Phobius"/>
    </source>
</evidence>
<dbReference type="AlphaFoldDB" id="A0A6A6UIC8"/>
<feature type="transmembrane region" description="Helical" evidence="7">
    <location>
        <begin position="354"/>
        <end position="375"/>
    </location>
</feature>
<feature type="domain" description="Glycosyltransferase 2-like" evidence="8">
    <location>
        <begin position="191"/>
        <end position="371"/>
    </location>
</feature>
<feature type="transmembrane region" description="Helical" evidence="7">
    <location>
        <begin position="526"/>
        <end position="548"/>
    </location>
</feature>
<evidence type="ECO:0000256" key="1">
    <source>
        <dbReference type="ARBA" id="ARBA00004141"/>
    </source>
</evidence>
<evidence type="ECO:0000256" key="5">
    <source>
        <dbReference type="ARBA" id="ARBA00022989"/>
    </source>
</evidence>
<dbReference type="GO" id="GO:0016757">
    <property type="term" value="F:glycosyltransferase activity"/>
    <property type="evidence" value="ECO:0007669"/>
    <property type="project" value="UniProtKB-KW"/>
</dbReference>
<protein>
    <submittedName>
        <fullName evidence="9">Nucleotide-diphospho-sugar transferase</fullName>
    </submittedName>
</protein>
<dbReference type="Gene3D" id="3.90.550.10">
    <property type="entry name" value="Spore Coat Polysaccharide Biosynthesis Protein SpsA, Chain A"/>
    <property type="match status" value="1"/>
</dbReference>
<keyword evidence="6 7" id="KW-0472">Membrane</keyword>
<evidence type="ECO:0000256" key="6">
    <source>
        <dbReference type="ARBA" id="ARBA00023136"/>
    </source>
</evidence>
<dbReference type="EMBL" id="MU004232">
    <property type="protein sequence ID" value="KAF2671962.1"/>
    <property type="molecule type" value="Genomic_DNA"/>
</dbReference>
<keyword evidence="2" id="KW-0328">Glycosyltransferase</keyword>
<evidence type="ECO:0000256" key="4">
    <source>
        <dbReference type="ARBA" id="ARBA00022692"/>
    </source>
</evidence>
<dbReference type="PANTHER" id="PTHR43867">
    <property type="entry name" value="CELLULOSE SYNTHASE CATALYTIC SUBUNIT A [UDP-FORMING]"/>
    <property type="match status" value="1"/>
</dbReference>
<dbReference type="GO" id="GO:0016020">
    <property type="term" value="C:membrane"/>
    <property type="evidence" value="ECO:0007669"/>
    <property type="project" value="UniProtKB-SubCell"/>
</dbReference>
<feature type="transmembrane region" description="Helical" evidence="7">
    <location>
        <begin position="595"/>
        <end position="612"/>
    </location>
</feature>
<dbReference type="SUPFAM" id="SSF53448">
    <property type="entry name" value="Nucleotide-diphospho-sugar transferases"/>
    <property type="match status" value="1"/>
</dbReference>
<accession>A0A6A6UIC8</accession>